<dbReference type="GO" id="GO:0035005">
    <property type="term" value="F:1-phosphatidylinositol-4-phosphate 3-kinase activity"/>
    <property type="evidence" value="ECO:0007669"/>
    <property type="project" value="TreeGrafter"/>
</dbReference>
<dbReference type="GO" id="GO:0016477">
    <property type="term" value="P:cell migration"/>
    <property type="evidence" value="ECO:0007669"/>
    <property type="project" value="TreeGrafter"/>
</dbReference>
<keyword evidence="3" id="KW-1185">Reference proteome</keyword>
<dbReference type="EMBL" id="FZQP02006972">
    <property type="protein sequence ID" value="VVD05449.1"/>
    <property type="molecule type" value="Genomic_DNA"/>
</dbReference>
<gene>
    <name evidence="2" type="ORF">LSINAPIS_LOCUS14987</name>
</gene>
<feature type="compositionally biased region" description="Polar residues" evidence="1">
    <location>
        <begin position="345"/>
        <end position="354"/>
    </location>
</feature>
<evidence type="ECO:0000313" key="2">
    <source>
        <dbReference type="EMBL" id="VVD05449.1"/>
    </source>
</evidence>
<protein>
    <submittedName>
        <fullName evidence="2">Uncharacterized protein</fullName>
    </submittedName>
</protein>
<accession>A0A5E4R5B5</accession>
<dbReference type="GO" id="GO:0043491">
    <property type="term" value="P:phosphatidylinositol 3-kinase/protein kinase B signal transduction"/>
    <property type="evidence" value="ECO:0007669"/>
    <property type="project" value="TreeGrafter"/>
</dbReference>
<dbReference type="InterPro" id="IPR015433">
    <property type="entry name" value="PI3/4_kinase"/>
</dbReference>
<dbReference type="GO" id="GO:0048015">
    <property type="term" value="P:phosphatidylinositol-mediated signaling"/>
    <property type="evidence" value="ECO:0007669"/>
    <property type="project" value="TreeGrafter"/>
</dbReference>
<name>A0A5E4R5B5_9NEOP</name>
<proteinExistence type="predicted"/>
<dbReference type="SUPFAM" id="SSF56112">
    <property type="entry name" value="Protein kinase-like (PK-like)"/>
    <property type="match status" value="1"/>
</dbReference>
<dbReference type="GO" id="GO:0005737">
    <property type="term" value="C:cytoplasm"/>
    <property type="evidence" value="ECO:0007669"/>
    <property type="project" value="TreeGrafter"/>
</dbReference>
<reference evidence="2 3" key="1">
    <citation type="submission" date="2017-07" db="EMBL/GenBank/DDBJ databases">
        <authorList>
            <person name="Talla V."/>
            <person name="Backstrom N."/>
        </authorList>
    </citation>
    <scope>NUCLEOTIDE SEQUENCE [LARGE SCALE GENOMIC DNA]</scope>
</reference>
<evidence type="ECO:0000313" key="3">
    <source>
        <dbReference type="Proteomes" id="UP000324832"/>
    </source>
</evidence>
<dbReference type="SUPFAM" id="SSF64268">
    <property type="entry name" value="PX domain"/>
    <property type="match status" value="1"/>
</dbReference>
<evidence type="ECO:0000256" key="1">
    <source>
        <dbReference type="SAM" id="MobiDB-lite"/>
    </source>
</evidence>
<dbReference type="GO" id="GO:0016303">
    <property type="term" value="F:1-phosphatidylinositol-3-kinase activity"/>
    <property type="evidence" value="ECO:0007669"/>
    <property type="project" value="TreeGrafter"/>
</dbReference>
<dbReference type="Gene3D" id="3.30.1520.10">
    <property type="entry name" value="Phox-like domain"/>
    <property type="match status" value="1"/>
</dbReference>
<dbReference type="InterPro" id="IPR011009">
    <property type="entry name" value="Kinase-like_dom_sf"/>
</dbReference>
<dbReference type="GO" id="GO:0005942">
    <property type="term" value="C:phosphatidylinositol 3-kinase complex"/>
    <property type="evidence" value="ECO:0007669"/>
    <property type="project" value="TreeGrafter"/>
</dbReference>
<dbReference type="GO" id="GO:0005886">
    <property type="term" value="C:plasma membrane"/>
    <property type="evidence" value="ECO:0007669"/>
    <property type="project" value="TreeGrafter"/>
</dbReference>
<sequence>MAMSVKCAKENLRQRALYMGGEKLAAFLRQEPSALPFALHRYVHDIDIKSCSYFSSNTLPLKLNFIGVDNAVGDDLRQDALVLQVIKVMDRMIEIVSEAETLRAIQTEWGLTGSFKDKPIAEWLAKHNPSELEYQRARDNFTDLGPPVPHRLREVPTLRGAVLHGVQHLRPSTTYAALCCPRPPTQRRQPRSLASYTRRLRATCVKRGGSCAWSASATRSATTRRSTTCTPYVCSGWARLRPLLPSGLHVGRSNTHQVAERRFGDVQAFLTSLFSLADEIAHSDLVYTFFHPLLRDQQDVEPQRTRRGEAVHPVRGRGAVSVDTPRPVSGSHAPGGASQPLRQGILSTRLQQGN</sequence>
<dbReference type="PANTHER" id="PTHR10048">
    <property type="entry name" value="PHOSPHATIDYLINOSITOL KINASE"/>
    <property type="match status" value="1"/>
</dbReference>
<dbReference type="PANTHER" id="PTHR10048:SF14">
    <property type="entry name" value="LD28067P"/>
    <property type="match status" value="1"/>
</dbReference>
<feature type="region of interest" description="Disordered" evidence="1">
    <location>
        <begin position="300"/>
        <end position="354"/>
    </location>
</feature>
<dbReference type="Gene3D" id="3.30.1010.10">
    <property type="entry name" value="Phosphatidylinositol 3-kinase Catalytic Subunit, Chain A, domain 4"/>
    <property type="match status" value="1"/>
</dbReference>
<organism evidence="2 3">
    <name type="scientific">Leptidea sinapis</name>
    <dbReference type="NCBI Taxonomy" id="189913"/>
    <lineage>
        <taxon>Eukaryota</taxon>
        <taxon>Metazoa</taxon>
        <taxon>Ecdysozoa</taxon>
        <taxon>Arthropoda</taxon>
        <taxon>Hexapoda</taxon>
        <taxon>Insecta</taxon>
        <taxon>Pterygota</taxon>
        <taxon>Neoptera</taxon>
        <taxon>Endopterygota</taxon>
        <taxon>Lepidoptera</taxon>
        <taxon>Glossata</taxon>
        <taxon>Ditrysia</taxon>
        <taxon>Papilionoidea</taxon>
        <taxon>Pieridae</taxon>
        <taxon>Dismorphiinae</taxon>
        <taxon>Leptidea</taxon>
    </lineage>
</organism>
<dbReference type="Proteomes" id="UP000324832">
    <property type="component" value="Unassembled WGS sequence"/>
</dbReference>
<feature type="compositionally biased region" description="Basic and acidic residues" evidence="1">
    <location>
        <begin position="300"/>
        <end position="312"/>
    </location>
</feature>
<dbReference type="InterPro" id="IPR036871">
    <property type="entry name" value="PX_dom_sf"/>
</dbReference>
<dbReference type="AlphaFoldDB" id="A0A5E4R5B5"/>
<dbReference type="GO" id="GO:0035091">
    <property type="term" value="F:phosphatidylinositol binding"/>
    <property type="evidence" value="ECO:0007669"/>
    <property type="project" value="InterPro"/>
</dbReference>